<name>E3BJA0_9VIBR</name>
<dbReference type="AlphaFoldDB" id="E3BJA0"/>
<reference evidence="2 3" key="1">
    <citation type="journal article" date="2012" name="Int. J. Syst. Evol. Microbiol.">
        <title>Vibrio caribbeanicus sp. nov., isolated from the marine sponge Scleritoderma cyanea.</title>
        <authorList>
            <person name="Hoffmann M."/>
            <person name="Monday S.R."/>
            <person name="Allard M.W."/>
            <person name="Strain E.A."/>
            <person name="Whittaker P."/>
            <person name="Naum M."/>
            <person name="McCarthy P.J."/>
            <person name="Lopez J.V."/>
            <person name="Fischer M."/>
            <person name="Brown E.W."/>
        </authorList>
    </citation>
    <scope>NUCLEOTIDE SEQUENCE [LARGE SCALE GENOMIC DNA]</scope>
    <source>
        <strain evidence="2 3">ATCC BAA-2122</strain>
    </source>
</reference>
<dbReference type="OrthoDB" id="5905565at2"/>
<gene>
    <name evidence="2" type="ORF">VIBC2010_06864</name>
</gene>
<feature type="chain" id="PRO_5003166717" evidence="1">
    <location>
        <begin position="18"/>
        <end position="630"/>
    </location>
</feature>
<comment type="caution">
    <text evidence="2">The sequence shown here is derived from an EMBL/GenBank/DDBJ whole genome shotgun (WGS) entry which is preliminary data.</text>
</comment>
<sequence>MKKIVLIIAFISLKVSANSLPDNLRSFILDSSLGQFHYGLTDAESDTLIQYQLQLATSCIRGIQTCEGTMRSIEMIAQEPITSTHLQTAIVLYITESKRLLGSDVELFTSVTVPLAFIKVRYELLKQKKLKQVLDYNSGHTPIDYKGVDRLLLNDKQWNIPEFNEFYDLSHRLSRAFIDLFTAFVEQRMAQGDARRSMLALLDNIFKDILNNHSNVLIEDQSATTFIVEHYSNRHNNREYSELSAIDYIMHDVIEIDGLESHRIAFPLPFYNDIARFLLNFRIYFHQNEHEFTVNQFNAKSLDLLEQLTVGDDIAKNIYRKAITPNLRRLFNSTIKLLTTQGEISQLSESAVSMKGLISDNFKTLNYGKTFAVGTVISSVLSKVPTVILGEIQRHGCQSDDWVLPSPFNMLLEDKCVFTPSFKPLRFPITVSTTYSVQDNHDYTIELEHLPTSQVLFTKSVGNGEEIKLNLSTLISFRLNDLVLNISNSLTGLNLAKVQLSEVAFQGRFAGVIKNQRFYFVEKLNEAKFLVTRADEYGCPLYPYTEAQQKRCLNHKLFEQGYDDTPDYFYKNMKVLNFAQPNNVRSLDQYLVDIELKREQERIDQLIRQHRHKALVDARNWLLYGIVPKP</sequence>
<dbReference type="Proteomes" id="UP000002943">
    <property type="component" value="Unassembled WGS sequence"/>
</dbReference>
<keyword evidence="3" id="KW-1185">Reference proteome</keyword>
<organism evidence="2 3">
    <name type="scientific">Vibrio caribbeanicus ATCC BAA-2122</name>
    <dbReference type="NCBI Taxonomy" id="796620"/>
    <lineage>
        <taxon>Bacteria</taxon>
        <taxon>Pseudomonadati</taxon>
        <taxon>Pseudomonadota</taxon>
        <taxon>Gammaproteobacteria</taxon>
        <taxon>Vibrionales</taxon>
        <taxon>Vibrionaceae</taxon>
        <taxon>Vibrio</taxon>
    </lineage>
</organism>
<feature type="signal peptide" evidence="1">
    <location>
        <begin position="1"/>
        <end position="17"/>
    </location>
</feature>
<dbReference type="EMBL" id="AEIU01000069">
    <property type="protein sequence ID" value="EFP96669.1"/>
    <property type="molecule type" value="Genomic_DNA"/>
</dbReference>
<evidence type="ECO:0000313" key="3">
    <source>
        <dbReference type="Proteomes" id="UP000002943"/>
    </source>
</evidence>
<accession>E3BJA0</accession>
<dbReference type="STRING" id="796620.VIBC2010_06864"/>
<dbReference type="RefSeq" id="WP_009601096.1">
    <property type="nucleotide sequence ID" value="NZ_AEIU01000069.1"/>
</dbReference>
<evidence type="ECO:0000256" key="1">
    <source>
        <dbReference type="SAM" id="SignalP"/>
    </source>
</evidence>
<proteinExistence type="predicted"/>
<keyword evidence="1" id="KW-0732">Signal</keyword>
<protein>
    <submittedName>
        <fullName evidence="2">Uncharacterized protein</fullName>
    </submittedName>
</protein>
<evidence type="ECO:0000313" key="2">
    <source>
        <dbReference type="EMBL" id="EFP96669.1"/>
    </source>
</evidence>